<accession>A0ABW8IJ44</accession>
<dbReference type="Gene3D" id="3.55.50.70">
    <property type="match status" value="1"/>
</dbReference>
<organism evidence="1 2">
    <name type="scientific">Dyella humi</name>
    <dbReference type="NCBI Taxonomy" id="1770547"/>
    <lineage>
        <taxon>Bacteria</taxon>
        <taxon>Pseudomonadati</taxon>
        <taxon>Pseudomonadota</taxon>
        <taxon>Gammaproteobacteria</taxon>
        <taxon>Lysobacterales</taxon>
        <taxon>Rhodanobacteraceae</taxon>
        <taxon>Dyella</taxon>
    </lineage>
</organism>
<protein>
    <submittedName>
        <fullName evidence="1">TcpQ domain-containing protein</fullName>
    </submittedName>
</protein>
<keyword evidence="2" id="KW-1185">Reference proteome</keyword>
<gene>
    <name evidence="1" type="ORF">ISP18_09230</name>
</gene>
<proteinExistence type="predicted"/>
<evidence type="ECO:0000313" key="2">
    <source>
        <dbReference type="Proteomes" id="UP001620409"/>
    </source>
</evidence>
<dbReference type="EMBL" id="JADIKI010000022">
    <property type="protein sequence ID" value="MFK2854770.1"/>
    <property type="molecule type" value="Genomic_DNA"/>
</dbReference>
<name>A0ABW8IJ44_9GAMM</name>
<comment type="caution">
    <text evidence="1">The sequence shown here is derived from an EMBL/GenBank/DDBJ whole genome shotgun (WGS) entry which is preliminary data.</text>
</comment>
<sequence length="135" mass="14638">MLVALLLTACATSAAKDFGGTWKPVNRFQDTPTEIPLNPAYTYYASPMDETLRSMLRRWAKDSGMQFSYQLPSDYTLYKAVAKIHTTDIHAAAAELSAIYAAQGVSVSTDGREIMARQVRNSAGAPQATASTNTP</sequence>
<dbReference type="Proteomes" id="UP001620409">
    <property type="component" value="Unassembled WGS sequence"/>
</dbReference>
<dbReference type="RefSeq" id="WP_380009890.1">
    <property type="nucleotide sequence ID" value="NZ_JADIKI010000022.1"/>
</dbReference>
<reference evidence="1 2" key="1">
    <citation type="submission" date="2020-10" db="EMBL/GenBank/DDBJ databases">
        <title>Phylogeny of dyella-like bacteria.</title>
        <authorList>
            <person name="Fu J."/>
        </authorList>
    </citation>
    <scope>NUCLEOTIDE SEQUENCE [LARGE SCALE GENOMIC DNA]</scope>
    <source>
        <strain evidence="1 2">DHG40</strain>
    </source>
</reference>
<evidence type="ECO:0000313" key="1">
    <source>
        <dbReference type="EMBL" id="MFK2854770.1"/>
    </source>
</evidence>